<dbReference type="Proteomes" id="UP000887013">
    <property type="component" value="Unassembled WGS sequence"/>
</dbReference>
<evidence type="ECO:0000256" key="1">
    <source>
        <dbReference type="SAM" id="MobiDB-lite"/>
    </source>
</evidence>
<proteinExistence type="predicted"/>
<accession>A0A8X6QY94</accession>
<gene>
    <name evidence="2" type="ORF">NPIL_503931</name>
</gene>
<organism evidence="2 3">
    <name type="scientific">Nephila pilipes</name>
    <name type="common">Giant wood spider</name>
    <name type="synonym">Nephila maculata</name>
    <dbReference type="NCBI Taxonomy" id="299642"/>
    <lineage>
        <taxon>Eukaryota</taxon>
        <taxon>Metazoa</taxon>
        <taxon>Ecdysozoa</taxon>
        <taxon>Arthropoda</taxon>
        <taxon>Chelicerata</taxon>
        <taxon>Arachnida</taxon>
        <taxon>Araneae</taxon>
        <taxon>Araneomorphae</taxon>
        <taxon>Entelegynae</taxon>
        <taxon>Araneoidea</taxon>
        <taxon>Nephilidae</taxon>
        <taxon>Nephila</taxon>
    </lineage>
</organism>
<name>A0A8X6QY94_NEPPI</name>
<feature type="region of interest" description="Disordered" evidence="1">
    <location>
        <begin position="1"/>
        <end position="48"/>
    </location>
</feature>
<evidence type="ECO:0000313" key="3">
    <source>
        <dbReference type="Proteomes" id="UP000887013"/>
    </source>
</evidence>
<comment type="caution">
    <text evidence="2">The sequence shown here is derived from an EMBL/GenBank/DDBJ whole genome shotgun (WGS) entry which is preliminary data.</text>
</comment>
<dbReference type="OrthoDB" id="10035396at2759"/>
<sequence>MHSAPSSSGEESELETHSTNTSTKHEPAQTEENNDSDTENNNGFTVVTRKKRVPTTVINETKIEALKKNTMPAQCHRCQEFYHHRQFCNRTPKCLKYAGSLTTRDCPKTMQMPAKEFASKFVYSQVT</sequence>
<protein>
    <submittedName>
        <fullName evidence="2">Uncharacterized protein</fullName>
    </submittedName>
</protein>
<dbReference type="AlphaFoldDB" id="A0A8X6QY94"/>
<keyword evidence="3" id="KW-1185">Reference proteome</keyword>
<reference evidence="2" key="1">
    <citation type="submission" date="2020-08" db="EMBL/GenBank/DDBJ databases">
        <title>Multicomponent nature underlies the extraordinary mechanical properties of spider dragline silk.</title>
        <authorList>
            <person name="Kono N."/>
            <person name="Nakamura H."/>
            <person name="Mori M."/>
            <person name="Yoshida Y."/>
            <person name="Ohtoshi R."/>
            <person name="Malay A.D."/>
            <person name="Moran D.A.P."/>
            <person name="Tomita M."/>
            <person name="Numata K."/>
            <person name="Arakawa K."/>
        </authorList>
    </citation>
    <scope>NUCLEOTIDE SEQUENCE</scope>
</reference>
<dbReference type="EMBL" id="BMAW01084337">
    <property type="protein sequence ID" value="GFU38153.1"/>
    <property type="molecule type" value="Genomic_DNA"/>
</dbReference>
<evidence type="ECO:0000313" key="2">
    <source>
        <dbReference type="EMBL" id="GFU38153.1"/>
    </source>
</evidence>